<dbReference type="Proteomes" id="UP000823771">
    <property type="component" value="Unassembled WGS sequence"/>
</dbReference>
<keyword evidence="1" id="KW-1133">Transmembrane helix</keyword>
<evidence type="ECO:0008006" key="4">
    <source>
        <dbReference type="Google" id="ProtNLM"/>
    </source>
</evidence>
<reference evidence="2" key="2">
    <citation type="journal article" date="2021" name="PeerJ">
        <title>Extensive microbial diversity within the chicken gut microbiome revealed by metagenomics and culture.</title>
        <authorList>
            <person name="Gilroy R."/>
            <person name="Ravi A."/>
            <person name="Getino M."/>
            <person name="Pursley I."/>
            <person name="Horton D.L."/>
            <person name="Alikhan N.F."/>
            <person name="Baker D."/>
            <person name="Gharbi K."/>
            <person name="Hall N."/>
            <person name="Watson M."/>
            <person name="Adriaenssens E.M."/>
            <person name="Foster-Nyarko E."/>
            <person name="Jarju S."/>
            <person name="Secka A."/>
            <person name="Antonio M."/>
            <person name="Oren A."/>
            <person name="Chaudhuri R.R."/>
            <person name="La Ragione R."/>
            <person name="Hildebrand F."/>
            <person name="Pallen M.J."/>
        </authorList>
    </citation>
    <scope>NUCLEOTIDE SEQUENCE</scope>
    <source>
        <strain evidence="2">2478</strain>
    </source>
</reference>
<comment type="caution">
    <text evidence="2">The sequence shown here is derived from an EMBL/GenBank/DDBJ whole genome shotgun (WGS) entry which is preliminary data.</text>
</comment>
<gene>
    <name evidence="2" type="ORF">IAB80_10385</name>
</gene>
<keyword evidence="1" id="KW-0812">Transmembrane</keyword>
<dbReference type="PROSITE" id="PS51257">
    <property type="entry name" value="PROKAR_LIPOPROTEIN"/>
    <property type="match status" value="1"/>
</dbReference>
<evidence type="ECO:0000256" key="1">
    <source>
        <dbReference type="SAM" id="Phobius"/>
    </source>
</evidence>
<proteinExistence type="predicted"/>
<name>A0A9D9IV32_9BACT</name>
<dbReference type="EMBL" id="JADILZ010000101">
    <property type="protein sequence ID" value="MBO8479277.1"/>
    <property type="molecule type" value="Genomic_DNA"/>
</dbReference>
<evidence type="ECO:0000313" key="2">
    <source>
        <dbReference type="EMBL" id="MBO8479277.1"/>
    </source>
</evidence>
<evidence type="ECO:0000313" key="3">
    <source>
        <dbReference type="Proteomes" id="UP000823771"/>
    </source>
</evidence>
<organism evidence="2 3">
    <name type="scientific">Candidatus Cryptobacteroides excrementipullorum</name>
    <dbReference type="NCBI Taxonomy" id="2840761"/>
    <lineage>
        <taxon>Bacteria</taxon>
        <taxon>Pseudomonadati</taxon>
        <taxon>Bacteroidota</taxon>
        <taxon>Bacteroidia</taxon>
        <taxon>Bacteroidales</taxon>
        <taxon>Candidatus Cryptobacteroides</taxon>
    </lineage>
</organism>
<reference evidence="2" key="1">
    <citation type="submission" date="2020-10" db="EMBL/GenBank/DDBJ databases">
        <authorList>
            <person name="Gilroy R."/>
        </authorList>
    </citation>
    <scope>NUCLEOTIDE SEQUENCE</scope>
    <source>
        <strain evidence="2">2478</strain>
    </source>
</reference>
<accession>A0A9D9IV32</accession>
<dbReference type="AlphaFoldDB" id="A0A9D9IV32"/>
<protein>
    <recommendedName>
        <fullName evidence="4">Transmembrane protein</fullName>
    </recommendedName>
</protein>
<sequence length="356" mass="41030">MKTDRTIRCTIMAAAAAITASSCVSSYNYITTDIHRDLSADRTLYAQADSSYLAGDEDFCPFLFLTDSLWTTGQTDPAFSMDFYDETQTMNVYARRHFPSVGKDAMLPADPDYRDCPQLNPEESVEKHFRWFYTLYEYKAVYKCIPDLPVPVSEFLTPEQQRFFLLGEGIPDGWNGVELYCALDEMNTGFSQWYVKSTFKVSHDIVSGFCSPEMKTVMEENSESILRKAMDSEQDVTPSILCEWLDKADGTDRFTRLYDIHKSEADSAYAEKEKTVYFFTCALISEVSMPGKLIRTNAEDFHDGAPRWKVDGYRLLYGDLTLSATSRENHPWAYVLTFIILWVVLYLIIRRFQRRI</sequence>
<feature type="transmembrane region" description="Helical" evidence="1">
    <location>
        <begin position="331"/>
        <end position="349"/>
    </location>
</feature>
<keyword evidence="1" id="KW-0472">Membrane</keyword>